<dbReference type="EMBL" id="HBUE01074479">
    <property type="protein sequence ID" value="CAG6474331.1"/>
    <property type="molecule type" value="Transcribed_RNA"/>
</dbReference>
<sequence length="188" mass="20680">MSLQGDEGSSTCICSTAAMASPRLFLPAAPGLVLQVVRQWRYLYTHHRQPPKITMVANSDIIALKSTFEGLTIGTCSESSVQLFSSVHLGQFTIPSLKNPFPMQESSSSSSHGSKPSVSQSRFTVTTNCTSRVLFKYDNGSVLSKFIVIRIWPPSSEKTRGALFSSDSQKRNFFSLLFLTTMLSMQIP</sequence>
<proteinExistence type="predicted"/>
<reference evidence="1" key="1">
    <citation type="submission" date="2021-05" db="EMBL/GenBank/DDBJ databases">
        <authorList>
            <person name="Alioto T."/>
            <person name="Alioto T."/>
            <person name="Gomez Garrido J."/>
        </authorList>
    </citation>
    <scope>NUCLEOTIDE SEQUENCE</scope>
</reference>
<dbReference type="EMBL" id="HBUE01259426">
    <property type="protein sequence ID" value="CAG6558279.1"/>
    <property type="molecule type" value="Transcribed_RNA"/>
</dbReference>
<dbReference type="EMBL" id="HBUE01154378">
    <property type="protein sequence ID" value="CAG6506950.1"/>
    <property type="molecule type" value="Transcribed_RNA"/>
</dbReference>
<evidence type="ECO:0000313" key="1">
    <source>
        <dbReference type="EMBL" id="CAG6506950.1"/>
    </source>
</evidence>
<dbReference type="AlphaFoldDB" id="A0A8D8DDH6"/>
<protein>
    <submittedName>
        <fullName evidence="1">(northern house mosquito) hypothetical protein</fullName>
    </submittedName>
</protein>
<accession>A0A8D8DDH6</accession>
<name>A0A8D8DDH6_CULPI</name>
<organism evidence="1">
    <name type="scientific">Culex pipiens</name>
    <name type="common">House mosquito</name>
    <dbReference type="NCBI Taxonomy" id="7175"/>
    <lineage>
        <taxon>Eukaryota</taxon>
        <taxon>Metazoa</taxon>
        <taxon>Ecdysozoa</taxon>
        <taxon>Arthropoda</taxon>
        <taxon>Hexapoda</taxon>
        <taxon>Insecta</taxon>
        <taxon>Pterygota</taxon>
        <taxon>Neoptera</taxon>
        <taxon>Endopterygota</taxon>
        <taxon>Diptera</taxon>
        <taxon>Nematocera</taxon>
        <taxon>Culicoidea</taxon>
        <taxon>Culicidae</taxon>
        <taxon>Culicinae</taxon>
        <taxon>Culicini</taxon>
        <taxon>Culex</taxon>
        <taxon>Culex</taxon>
    </lineage>
</organism>